<dbReference type="PANTHER" id="PTHR22602">
    <property type="entry name" value="TRANSFERASE CAF17, MITOCHONDRIAL-RELATED"/>
    <property type="match status" value="1"/>
</dbReference>
<name>A0ABV8TT28_9ACTN</name>
<dbReference type="PIRSF" id="PIRSF006487">
    <property type="entry name" value="GcvT"/>
    <property type="match status" value="1"/>
</dbReference>
<proteinExistence type="predicted"/>
<gene>
    <name evidence="3" type="ORF">ACFPET_01660</name>
</gene>
<evidence type="ECO:0000256" key="2">
    <source>
        <dbReference type="SAM" id="MobiDB-lite"/>
    </source>
</evidence>
<feature type="region of interest" description="Disordered" evidence="2">
    <location>
        <begin position="1"/>
        <end position="24"/>
    </location>
</feature>
<comment type="caution">
    <text evidence="3">The sequence shown here is derived from an EMBL/GenBank/DDBJ whole genome shotgun (WGS) entry which is preliminary data.</text>
</comment>
<sequence length="349" mass="37761">MADHSSPYLDLEGAVPDESGDRAWHFGQPLREQRTALESGAILDRSDRHIITVSGEPRLAWLHSLATQHVEKLPAHSGTELLVLTPKGRIEHHAGMYDDGSVSWLDVAASDAEAFLRFLTMMRFRTEVEIEDVTDRFALVVYTKGRPGLELDAPRVNPVPEAKFAARDLAAESTSLYHGAATENGWARRTDSTAEGTADVLVPRDALPTDQPVAGTWADDALRIAAGSPLFGSDTDGKTVPHEVHPWLARAVHLDKGCYRGQETVSKVHHLGQPPRRLVRLHLDGSEETPPTPGTPVVLGEKEVGAIGTAAQHADEGIIAFALLKRVAADEADAAYKVGDQNATGEEAR</sequence>
<accession>A0ABV8TT28</accession>
<dbReference type="PANTHER" id="PTHR22602:SF0">
    <property type="entry name" value="TRANSFERASE CAF17, MITOCHONDRIAL-RELATED"/>
    <property type="match status" value="1"/>
</dbReference>
<dbReference type="SUPFAM" id="SSF103025">
    <property type="entry name" value="Folate-binding domain"/>
    <property type="match status" value="1"/>
</dbReference>
<dbReference type="RefSeq" id="WP_380617639.1">
    <property type="nucleotide sequence ID" value="NZ_JBHSDK010000002.1"/>
</dbReference>
<dbReference type="InterPro" id="IPR027266">
    <property type="entry name" value="TrmE/GcvT-like"/>
</dbReference>
<reference evidence="4" key="1">
    <citation type="journal article" date="2019" name="Int. J. Syst. Evol. Microbiol.">
        <title>The Global Catalogue of Microorganisms (GCM) 10K type strain sequencing project: providing services to taxonomists for standard genome sequencing and annotation.</title>
        <authorList>
            <consortium name="The Broad Institute Genomics Platform"/>
            <consortium name="The Broad Institute Genome Sequencing Center for Infectious Disease"/>
            <person name="Wu L."/>
            <person name="Ma J."/>
        </authorList>
    </citation>
    <scope>NUCLEOTIDE SEQUENCE [LARGE SCALE GENOMIC DNA]</scope>
    <source>
        <strain evidence="4">IBRC-M 10908</strain>
    </source>
</reference>
<dbReference type="InterPro" id="IPR045179">
    <property type="entry name" value="YgfZ/GcvT"/>
</dbReference>
<dbReference type="NCBIfam" id="TIGR03317">
    <property type="entry name" value="ygfZ_signature"/>
    <property type="match status" value="1"/>
</dbReference>
<evidence type="ECO:0000256" key="1">
    <source>
        <dbReference type="ARBA" id="ARBA00022946"/>
    </source>
</evidence>
<dbReference type="InterPro" id="IPR017703">
    <property type="entry name" value="YgfZ/GCV_T_CS"/>
</dbReference>
<protein>
    <submittedName>
        <fullName evidence="3">YgfZ/GcvT domain-containing protein</fullName>
    </submittedName>
</protein>
<keyword evidence="4" id="KW-1185">Reference proteome</keyword>
<organism evidence="3 4">
    <name type="scientific">Salininema proteolyticum</name>
    <dbReference type="NCBI Taxonomy" id="1607685"/>
    <lineage>
        <taxon>Bacteria</taxon>
        <taxon>Bacillati</taxon>
        <taxon>Actinomycetota</taxon>
        <taxon>Actinomycetes</taxon>
        <taxon>Glycomycetales</taxon>
        <taxon>Glycomycetaceae</taxon>
        <taxon>Salininema</taxon>
    </lineage>
</organism>
<evidence type="ECO:0000313" key="4">
    <source>
        <dbReference type="Proteomes" id="UP001595823"/>
    </source>
</evidence>
<dbReference type="EMBL" id="JBHSDK010000002">
    <property type="protein sequence ID" value="MFC4333900.1"/>
    <property type="molecule type" value="Genomic_DNA"/>
</dbReference>
<dbReference type="Proteomes" id="UP001595823">
    <property type="component" value="Unassembled WGS sequence"/>
</dbReference>
<evidence type="ECO:0000313" key="3">
    <source>
        <dbReference type="EMBL" id="MFC4333900.1"/>
    </source>
</evidence>
<dbReference type="Gene3D" id="3.30.1360.120">
    <property type="entry name" value="Probable tRNA modification gtpase trme, domain 1"/>
    <property type="match status" value="1"/>
</dbReference>
<keyword evidence="1" id="KW-0809">Transit peptide</keyword>